<reference evidence="6" key="1">
    <citation type="journal article" date="2019" name="Int. J. Syst. Evol. Microbiol.">
        <title>The Global Catalogue of Microorganisms (GCM) 10K type strain sequencing project: providing services to taxonomists for standard genome sequencing and annotation.</title>
        <authorList>
            <consortium name="The Broad Institute Genomics Platform"/>
            <consortium name="The Broad Institute Genome Sequencing Center for Infectious Disease"/>
            <person name="Wu L."/>
            <person name="Ma J."/>
        </authorList>
    </citation>
    <scope>NUCLEOTIDE SEQUENCE [LARGE SCALE GENOMIC DNA]</scope>
    <source>
        <strain evidence="6">KCTC 42964</strain>
    </source>
</reference>
<keyword evidence="6" id="KW-1185">Reference proteome</keyword>
<evidence type="ECO:0000313" key="5">
    <source>
        <dbReference type="EMBL" id="MFC3230418.1"/>
    </source>
</evidence>
<feature type="compositionally biased region" description="Low complexity" evidence="2">
    <location>
        <begin position="282"/>
        <end position="310"/>
    </location>
</feature>
<feature type="signal peptide" evidence="4">
    <location>
        <begin position="1"/>
        <end position="34"/>
    </location>
</feature>
<dbReference type="EMBL" id="JBHRTR010000046">
    <property type="protein sequence ID" value="MFC3230418.1"/>
    <property type="molecule type" value="Genomic_DNA"/>
</dbReference>
<evidence type="ECO:0008006" key="7">
    <source>
        <dbReference type="Google" id="ProtNLM"/>
    </source>
</evidence>
<keyword evidence="3" id="KW-1133">Transmembrane helix</keyword>
<evidence type="ECO:0000256" key="3">
    <source>
        <dbReference type="SAM" id="Phobius"/>
    </source>
</evidence>
<keyword evidence="3" id="KW-0812">Transmembrane</keyword>
<dbReference type="Proteomes" id="UP001595528">
    <property type="component" value="Unassembled WGS sequence"/>
</dbReference>
<feature type="coiled-coil region" evidence="1">
    <location>
        <begin position="249"/>
        <end position="276"/>
    </location>
</feature>
<keyword evidence="3" id="KW-0472">Membrane</keyword>
<dbReference type="RefSeq" id="WP_379905575.1">
    <property type="nucleotide sequence ID" value="NZ_JBHRTR010000046.1"/>
</dbReference>
<organism evidence="5 6">
    <name type="scientific">Marinibaculum pumilum</name>
    <dbReference type="NCBI Taxonomy" id="1766165"/>
    <lineage>
        <taxon>Bacteria</taxon>
        <taxon>Pseudomonadati</taxon>
        <taxon>Pseudomonadota</taxon>
        <taxon>Alphaproteobacteria</taxon>
        <taxon>Rhodospirillales</taxon>
        <taxon>Rhodospirillaceae</taxon>
        <taxon>Marinibaculum</taxon>
    </lineage>
</organism>
<evidence type="ECO:0000256" key="2">
    <source>
        <dbReference type="SAM" id="MobiDB-lite"/>
    </source>
</evidence>
<keyword evidence="4" id="KW-0732">Signal</keyword>
<keyword evidence="1" id="KW-0175">Coiled coil</keyword>
<dbReference type="PROSITE" id="PS51257">
    <property type="entry name" value="PROKAR_LIPOPROTEIN"/>
    <property type="match status" value="1"/>
</dbReference>
<evidence type="ECO:0000256" key="4">
    <source>
        <dbReference type="SAM" id="SignalP"/>
    </source>
</evidence>
<name>A0ABV7L6Y8_9PROT</name>
<evidence type="ECO:0000256" key="1">
    <source>
        <dbReference type="SAM" id="Coils"/>
    </source>
</evidence>
<gene>
    <name evidence="5" type="ORF">ACFOGJ_24430</name>
</gene>
<feature type="transmembrane region" description="Helical" evidence="3">
    <location>
        <begin position="166"/>
        <end position="193"/>
    </location>
</feature>
<accession>A0ABV7L6Y8</accession>
<protein>
    <recommendedName>
        <fullName evidence="7">HAMP domain-containing protein</fullName>
    </recommendedName>
</protein>
<comment type="caution">
    <text evidence="5">The sequence shown here is derived from an EMBL/GenBank/DDBJ whole genome shotgun (WGS) entry which is preliminary data.</text>
</comment>
<feature type="chain" id="PRO_5047027769" description="HAMP domain-containing protein" evidence="4">
    <location>
        <begin position="35"/>
        <end position="310"/>
    </location>
</feature>
<proteinExistence type="predicted"/>
<evidence type="ECO:0000313" key="6">
    <source>
        <dbReference type="Proteomes" id="UP001595528"/>
    </source>
</evidence>
<sequence length="310" mass="32323">MGGRIRTRIAVFILVLLALSAASSCYVIALNAQAAVEAATRARLVVLAGFLRDTVERNVRLGASLRGPASLQGVLDAAVARDPDIDMVSVLGRNGTVLLSAGRGETGGLLSPAMAASAPPPEAPEIRQTPDGIVIRVGLKLDPNSPLSEIVIKVPNDRLAPDVERLIALLLRGALILVLVLAPVILAGAWLMLHPATRSIGIVASALRAIGQGEQPRFPNALAGRGDPYWDHADPGELASLQVRMIECLQAARGGYREAERLLGDLERRVILLDTEGPAALAKAESSGRSRSASDAASGTDAAMAADRTS</sequence>
<feature type="region of interest" description="Disordered" evidence="2">
    <location>
        <begin position="281"/>
        <end position="310"/>
    </location>
</feature>